<dbReference type="InterPro" id="IPR000802">
    <property type="entry name" value="Arsenical_pump_ArsB"/>
</dbReference>
<dbReference type="eggNOG" id="COG1055">
    <property type="taxonomic scope" value="Bacteria"/>
</dbReference>
<feature type="region of interest" description="Disordered" evidence="8">
    <location>
        <begin position="221"/>
        <end position="245"/>
    </location>
</feature>
<evidence type="ECO:0000256" key="2">
    <source>
        <dbReference type="ARBA" id="ARBA00009843"/>
    </source>
</evidence>
<evidence type="ECO:0000256" key="8">
    <source>
        <dbReference type="SAM" id="MobiDB-lite"/>
    </source>
</evidence>
<sequence>MGLVLLIFTATYILIAARRLRLLPIGRPAGALIGACAMVALGALDPPWGLRPEEAFAAVEPNTIGLLLGMMLLAAALEEAGFFERLATAITRRRLSPVALLYVITLGSGILSALLVNDSVCVMATPLVARVAQEAGLPRVPYLLALAMGANAGSALTVAGNPQNMLVSRLADISYRGYLREAGPAALLALLATAGTLHLLLARRLREGATAAAALTETALSPAAATPSPADTTPSSGPDTSPKPPARDARLALACLVGVSVLFILGANLAWAALGAGAVVILLRRRDATALFARVEWTVLVFFAGLFVVVAALQKTALPERALDAAGAYLPADPALGLVSLSGLLTIASQIVSNVPIILLAEPWIRTLPDPHTAWLATAIATTLAGNLTILGSVANIIVIETAGAQSEIGFRAHARIGIPVTLVSLAVALAWLLLTR</sequence>
<accession>A0A017SVN7</accession>
<feature type="transmembrane region" description="Helical" evidence="9">
    <location>
        <begin position="182"/>
        <end position="201"/>
    </location>
</feature>
<comment type="subcellular location">
    <subcellularLocation>
        <location evidence="1">Cell membrane</location>
        <topology evidence="1">Multi-pass membrane protein</topology>
    </subcellularLocation>
</comment>
<evidence type="ECO:0000256" key="6">
    <source>
        <dbReference type="ARBA" id="ARBA00022989"/>
    </source>
</evidence>
<name>A0A017SVN7_9BACT</name>
<comment type="similarity">
    <text evidence="2">Belongs to the CitM (TC 2.A.11) transporter family.</text>
</comment>
<dbReference type="RefSeq" id="WP_044250128.1">
    <property type="nucleotide sequence ID" value="NZ_ASRX01000092.1"/>
</dbReference>
<dbReference type="PANTHER" id="PTHR43302:SF5">
    <property type="entry name" value="TRANSPORTER ARSB-RELATED"/>
    <property type="match status" value="1"/>
</dbReference>
<dbReference type="OrthoDB" id="9765532at2"/>
<reference evidence="11 12" key="1">
    <citation type="submission" date="2013-05" db="EMBL/GenBank/DDBJ databases">
        <title>Genome assembly of Chondromyces apiculatus DSM 436.</title>
        <authorList>
            <person name="Sharma G."/>
            <person name="Khatri I."/>
            <person name="Kaur C."/>
            <person name="Mayilraj S."/>
            <person name="Subramanian S."/>
        </authorList>
    </citation>
    <scope>NUCLEOTIDE SEQUENCE [LARGE SCALE GENOMIC DNA]</scope>
    <source>
        <strain evidence="11 12">DSM 436</strain>
    </source>
</reference>
<evidence type="ECO:0000313" key="11">
    <source>
        <dbReference type="EMBL" id="EYF01019.1"/>
    </source>
</evidence>
<evidence type="ECO:0000256" key="9">
    <source>
        <dbReference type="SAM" id="Phobius"/>
    </source>
</evidence>
<keyword evidence="12" id="KW-1185">Reference proteome</keyword>
<organism evidence="11 12">
    <name type="scientific">Chondromyces apiculatus DSM 436</name>
    <dbReference type="NCBI Taxonomy" id="1192034"/>
    <lineage>
        <taxon>Bacteria</taxon>
        <taxon>Pseudomonadati</taxon>
        <taxon>Myxococcota</taxon>
        <taxon>Polyangia</taxon>
        <taxon>Polyangiales</taxon>
        <taxon>Polyangiaceae</taxon>
        <taxon>Chondromyces</taxon>
    </lineage>
</organism>
<dbReference type="GO" id="GO:0005886">
    <property type="term" value="C:plasma membrane"/>
    <property type="evidence" value="ECO:0007669"/>
    <property type="project" value="UniProtKB-SubCell"/>
</dbReference>
<feature type="domain" description="Citrate transporter-like" evidence="10">
    <location>
        <begin position="12"/>
        <end position="383"/>
    </location>
</feature>
<feature type="transmembrane region" description="Helical" evidence="9">
    <location>
        <begin position="251"/>
        <end position="283"/>
    </location>
</feature>
<dbReference type="EMBL" id="ASRX01000092">
    <property type="protein sequence ID" value="EYF01019.1"/>
    <property type="molecule type" value="Genomic_DNA"/>
</dbReference>
<keyword evidence="3" id="KW-0813">Transport</keyword>
<dbReference type="STRING" id="1192034.CAP_8806"/>
<dbReference type="PRINTS" id="PR00758">
    <property type="entry name" value="ARSENICPUMP"/>
</dbReference>
<feature type="transmembrane region" description="Helical" evidence="9">
    <location>
        <begin position="295"/>
        <end position="314"/>
    </location>
</feature>
<keyword evidence="7 9" id="KW-0472">Membrane</keyword>
<protein>
    <recommendedName>
        <fullName evidence="10">Citrate transporter-like domain-containing protein</fullName>
    </recommendedName>
</protein>
<feature type="transmembrane region" description="Helical" evidence="9">
    <location>
        <begin position="417"/>
        <end position="435"/>
    </location>
</feature>
<feature type="transmembrane region" description="Helical" evidence="9">
    <location>
        <begin position="95"/>
        <end position="116"/>
    </location>
</feature>
<evidence type="ECO:0000313" key="12">
    <source>
        <dbReference type="Proteomes" id="UP000019678"/>
    </source>
</evidence>
<evidence type="ECO:0000256" key="5">
    <source>
        <dbReference type="ARBA" id="ARBA00022692"/>
    </source>
</evidence>
<keyword evidence="5 9" id="KW-0812">Transmembrane</keyword>
<evidence type="ECO:0000256" key="3">
    <source>
        <dbReference type="ARBA" id="ARBA00022448"/>
    </source>
</evidence>
<comment type="caution">
    <text evidence="11">The sequence shown here is derived from an EMBL/GenBank/DDBJ whole genome shotgun (WGS) entry which is preliminary data.</text>
</comment>
<feature type="transmembrane region" description="Helical" evidence="9">
    <location>
        <begin position="373"/>
        <end position="397"/>
    </location>
</feature>
<evidence type="ECO:0000256" key="1">
    <source>
        <dbReference type="ARBA" id="ARBA00004651"/>
    </source>
</evidence>
<dbReference type="AlphaFoldDB" id="A0A017SVN7"/>
<feature type="transmembrane region" description="Helical" evidence="9">
    <location>
        <begin position="25"/>
        <end position="44"/>
    </location>
</feature>
<dbReference type="PANTHER" id="PTHR43302">
    <property type="entry name" value="TRANSPORTER ARSB-RELATED"/>
    <property type="match status" value="1"/>
</dbReference>
<feature type="compositionally biased region" description="Low complexity" evidence="8">
    <location>
        <begin position="221"/>
        <end position="240"/>
    </location>
</feature>
<evidence type="ECO:0000256" key="7">
    <source>
        <dbReference type="ARBA" id="ARBA00023136"/>
    </source>
</evidence>
<feature type="transmembrane region" description="Helical" evidence="9">
    <location>
        <begin position="64"/>
        <end position="83"/>
    </location>
</feature>
<dbReference type="Proteomes" id="UP000019678">
    <property type="component" value="Unassembled WGS sequence"/>
</dbReference>
<feature type="transmembrane region" description="Helical" evidence="9">
    <location>
        <begin position="140"/>
        <end position="161"/>
    </location>
</feature>
<evidence type="ECO:0000256" key="4">
    <source>
        <dbReference type="ARBA" id="ARBA00022475"/>
    </source>
</evidence>
<keyword evidence="6 9" id="KW-1133">Transmembrane helix</keyword>
<gene>
    <name evidence="11" type="ORF">CAP_8806</name>
</gene>
<evidence type="ECO:0000259" key="10">
    <source>
        <dbReference type="Pfam" id="PF03600"/>
    </source>
</evidence>
<dbReference type="InterPro" id="IPR004680">
    <property type="entry name" value="Cit_transptr-like_dom"/>
</dbReference>
<dbReference type="GO" id="GO:0015105">
    <property type="term" value="F:arsenite transmembrane transporter activity"/>
    <property type="evidence" value="ECO:0007669"/>
    <property type="project" value="InterPro"/>
</dbReference>
<keyword evidence="4" id="KW-1003">Cell membrane</keyword>
<dbReference type="Pfam" id="PF03600">
    <property type="entry name" value="CitMHS"/>
    <property type="match status" value="1"/>
</dbReference>
<proteinExistence type="inferred from homology"/>